<feature type="coiled-coil region" evidence="1">
    <location>
        <begin position="195"/>
        <end position="229"/>
    </location>
</feature>
<dbReference type="EMBL" id="CH991543">
    <property type="protein sequence ID" value="EDQ92444.1"/>
    <property type="molecule type" value="Genomic_DNA"/>
</dbReference>
<evidence type="ECO:0000256" key="1">
    <source>
        <dbReference type="SAM" id="Coils"/>
    </source>
</evidence>
<gene>
    <name evidence="2" type="ORF">MONBRDRAFT_22113</name>
</gene>
<organism evidence="2 3">
    <name type="scientific">Monosiga brevicollis</name>
    <name type="common">Choanoflagellate</name>
    <dbReference type="NCBI Taxonomy" id="81824"/>
    <lineage>
        <taxon>Eukaryota</taxon>
        <taxon>Choanoflagellata</taxon>
        <taxon>Craspedida</taxon>
        <taxon>Salpingoecidae</taxon>
        <taxon>Monosiga</taxon>
    </lineage>
</organism>
<evidence type="ECO:0000313" key="2">
    <source>
        <dbReference type="EMBL" id="EDQ92444.1"/>
    </source>
</evidence>
<proteinExistence type="predicted"/>
<dbReference type="KEGG" id="mbr:MONBRDRAFT_22113"/>
<evidence type="ECO:0000313" key="3">
    <source>
        <dbReference type="Proteomes" id="UP000001357"/>
    </source>
</evidence>
<name>A9UPL5_MONBE</name>
<reference evidence="2 3" key="1">
    <citation type="journal article" date="2008" name="Nature">
        <title>The genome of the choanoflagellate Monosiga brevicollis and the origin of metazoans.</title>
        <authorList>
            <consortium name="JGI Sequencing"/>
            <person name="King N."/>
            <person name="Westbrook M.J."/>
            <person name="Young S.L."/>
            <person name="Kuo A."/>
            <person name="Abedin M."/>
            <person name="Chapman J."/>
            <person name="Fairclough S."/>
            <person name="Hellsten U."/>
            <person name="Isogai Y."/>
            <person name="Letunic I."/>
            <person name="Marr M."/>
            <person name="Pincus D."/>
            <person name="Putnam N."/>
            <person name="Rokas A."/>
            <person name="Wright K.J."/>
            <person name="Zuzow R."/>
            <person name="Dirks W."/>
            <person name="Good M."/>
            <person name="Goodstein D."/>
            <person name="Lemons D."/>
            <person name="Li W."/>
            <person name="Lyons J.B."/>
            <person name="Morris A."/>
            <person name="Nichols S."/>
            <person name="Richter D.J."/>
            <person name="Salamov A."/>
            <person name="Bork P."/>
            <person name="Lim W.A."/>
            <person name="Manning G."/>
            <person name="Miller W.T."/>
            <person name="McGinnis W."/>
            <person name="Shapiro H."/>
            <person name="Tjian R."/>
            <person name="Grigoriev I.V."/>
            <person name="Rokhsar D."/>
        </authorList>
    </citation>
    <scope>NUCLEOTIDE SEQUENCE [LARGE SCALE GENOMIC DNA]</scope>
    <source>
        <strain evidence="3">MX1 / ATCC 50154</strain>
    </source>
</reference>
<dbReference type="InParanoid" id="A9UPL5"/>
<dbReference type="GeneID" id="5887754"/>
<keyword evidence="3" id="KW-1185">Reference proteome</keyword>
<dbReference type="RefSeq" id="XP_001742206.1">
    <property type="nucleotide sequence ID" value="XM_001742154.1"/>
</dbReference>
<sequence>MSLVVLLGCEEADAVVQASDCVAPADDGAHSSIWQVHKSSVPDPNLSTAVVLDQFHDRNFAAYAVALPIHRLCLGLLAHMTDITATHALEYRLPIQPCLLRLLEDPLISFLQPERWFIASLRVVHLASCCSARHASYVNIPAVKDADKGKQLALQEEYITLLSHQLHSQQEYYDEQIRRLHAAAADVHRNGQADAKRLRQMQISQEMQLKNLRQRQEELRAQHDLLRARLAQTIGQLVTKRKV</sequence>
<protein>
    <submittedName>
        <fullName evidence="2">Uncharacterized protein</fullName>
    </submittedName>
</protein>
<dbReference type="Proteomes" id="UP000001357">
    <property type="component" value="Unassembled WGS sequence"/>
</dbReference>
<dbReference type="AlphaFoldDB" id="A9UPL5"/>
<keyword evidence="1" id="KW-0175">Coiled coil</keyword>
<accession>A9UPL5</accession>